<gene>
    <name evidence="12" type="ORF">Vbra_3562</name>
</gene>
<dbReference type="GO" id="GO:0016020">
    <property type="term" value="C:membrane"/>
    <property type="evidence" value="ECO:0007669"/>
    <property type="project" value="UniProtKB-SubCell"/>
</dbReference>
<feature type="transmembrane region" description="Helical" evidence="11">
    <location>
        <begin position="99"/>
        <end position="118"/>
    </location>
</feature>
<dbReference type="InParanoid" id="A0A0G4E957"/>
<evidence type="ECO:0000313" key="13">
    <source>
        <dbReference type="Proteomes" id="UP000041254"/>
    </source>
</evidence>
<proteinExistence type="inferred from homology"/>
<dbReference type="PRINTS" id="PR00926">
    <property type="entry name" value="MITOCARRIER"/>
</dbReference>
<comment type="subcellular location">
    <subcellularLocation>
        <location evidence="1">Membrane</location>
        <topology evidence="1">Multi-pass membrane protein</topology>
    </subcellularLocation>
</comment>
<dbReference type="OMA" id="WYTMIKE"/>
<evidence type="ECO:0000313" key="12">
    <source>
        <dbReference type="EMBL" id="CEL92456.1"/>
    </source>
</evidence>
<reference evidence="12 13" key="1">
    <citation type="submission" date="2014-11" db="EMBL/GenBank/DDBJ databases">
        <authorList>
            <person name="Zhu J."/>
            <person name="Qi W."/>
            <person name="Song R."/>
        </authorList>
    </citation>
    <scope>NUCLEOTIDE SEQUENCE [LARGE SCALE GENOMIC DNA]</scope>
</reference>
<dbReference type="PANTHER" id="PTHR45683">
    <property type="entry name" value="MITOCHONDRIAL NICOTINAMIDE ADENINE DINUCLEOTIDE TRANSPORTER 1-RELATED-RELATED"/>
    <property type="match status" value="1"/>
</dbReference>
<accession>A0A0G4E957</accession>
<feature type="repeat" description="Solcar" evidence="8">
    <location>
        <begin position="27"/>
        <end position="128"/>
    </location>
</feature>
<sequence>MASESGEAALQVDRGFLTSLSTDLSFLAHCDKFVAGIAAGLATAVTCSPLDVLKARLQIVGRRHHQEGSHFAASLRRWKTARDLFSCFMETAQHEGLRGFYRGFSATVVCVPFFWSIYFPLYESIKAKVQARNGGASKNDSHLYSSLVNALAAVSAGACADICSNPLFVVRTRLMVMRHDKHAKGSGAGIRATAPSYEYRGLFHAVKSIYQKEGVMAFYSGLGASLLGLSHVAIYFPLYEELKASLRRWRRSRSPTPSEGVPHNSMDIAAASILAKITATSLTYPHEVLRTRLQAPSPAHDHAPSPFHPPPSFPSSRVPRSAHSPRVLVDVAVPPFPPIHQPSDSEAHRHRYKGVIDALRKIARHEGMAGLYRGCLLNIVRQLPATVVTMCTYERIRTLWHASFCGKQCADRGTL</sequence>
<name>A0A0G4E957_VITBC</name>
<dbReference type="PROSITE" id="PS50920">
    <property type="entry name" value="SOLCAR"/>
    <property type="match status" value="3"/>
</dbReference>
<feature type="transmembrane region" description="Helical" evidence="11">
    <location>
        <begin position="147"/>
        <end position="170"/>
    </location>
</feature>
<protein>
    <recommendedName>
        <fullName evidence="14">Mitochondrial carrier protein</fullName>
    </recommendedName>
</protein>
<evidence type="ECO:0000256" key="6">
    <source>
        <dbReference type="ARBA" id="ARBA00022989"/>
    </source>
</evidence>
<evidence type="ECO:0000256" key="11">
    <source>
        <dbReference type="SAM" id="Phobius"/>
    </source>
</evidence>
<dbReference type="SUPFAM" id="SSF103506">
    <property type="entry name" value="Mitochondrial carrier"/>
    <property type="match status" value="1"/>
</dbReference>
<dbReference type="VEuPathDB" id="CryptoDB:Vbra_3562"/>
<dbReference type="GO" id="GO:0015215">
    <property type="term" value="F:nucleotide transmembrane transporter activity"/>
    <property type="evidence" value="ECO:0007669"/>
    <property type="project" value="UniProtKB-ARBA"/>
</dbReference>
<dbReference type="InterPro" id="IPR044712">
    <property type="entry name" value="SLC25A32-like"/>
</dbReference>
<evidence type="ECO:0000256" key="7">
    <source>
        <dbReference type="ARBA" id="ARBA00023136"/>
    </source>
</evidence>
<evidence type="ECO:0000256" key="9">
    <source>
        <dbReference type="RuleBase" id="RU000488"/>
    </source>
</evidence>
<keyword evidence="3 9" id="KW-0813">Transport</keyword>
<feature type="region of interest" description="Disordered" evidence="10">
    <location>
        <begin position="296"/>
        <end position="320"/>
    </location>
</feature>
<dbReference type="Gene3D" id="1.50.40.10">
    <property type="entry name" value="Mitochondrial carrier domain"/>
    <property type="match status" value="1"/>
</dbReference>
<evidence type="ECO:0000256" key="8">
    <source>
        <dbReference type="PROSITE-ProRule" id="PRU00282"/>
    </source>
</evidence>
<evidence type="ECO:0000256" key="4">
    <source>
        <dbReference type="ARBA" id="ARBA00022692"/>
    </source>
</evidence>
<evidence type="ECO:0008006" key="14">
    <source>
        <dbReference type="Google" id="ProtNLM"/>
    </source>
</evidence>
<comment type="similarity">
    <text evidence="2 9">Belongs to the mitochondrial carrier (TC 2.A.29) family.</text>
</comment>
<keyword evidence="6 11" id="KW-1133">Transmembrane helix</keyword>
<dbReference type="OrthoDB" id="428293at2759"/>
<keyword evidence="4 8" id="KW-0812">Transmembrane</keyword>
<keyword evidence="7 8" id="KW-0472">Membrane</keyword>
<evidence type="ECO:0000256" key="3">
    <source>
        <dbReference type="ARBA" id="ARBA00022448"/>
    </source>
</evidence>
<keyword evidence="5" id="KW-0677">Repeat</keyword>
<dbReference type="PhylomeDB" id="A0A0G4E957"/>
<dbReference type="InterPro" id="IPR002067">
    <property type="entry name" value="MCP"/>
</dbReference>
<evidence type="ECO:0000256" key="2">
    <source>
        <dbReference type="ARBA" id="ARBA00006375"/>
    </source>
</evidence>
<dbReference type="AlphaFoldDB" id="A0A0G4E957"/>
<organism evidence="12 13">
    <name type="scientific">Vitrella brassicaformis (strain CCMP3155)</name>
    <dbReference type="NCBI Taxonomy" id="1169540"/>
    <lineage>
        <taxon>Eukaryota</taxon>
        <taxon>Sar</taxon>
        <taxon>Alveolata</taxon>
        <taxon>Colpodellida</taxon>
        <taxon>Vitrellaceae</taxon>
        <taxon>Vitrella</taxon>
    </lineage>
</organism>
<dbReference type="Proteomes" id="UP000041254">
    <property type="component" value="Unassembled WGS sequence"/>
</dbReference>
<evidence type="ECO:0000256" key="1">
    <source>
        <dbReference type="ARBA" id="ARBA00004141"/>
    </source>
</evidence>
<evidence type="ECO:0000256" key="10">
    <source>
        <dbReference type="SAM" id="MobiDB-lite"/>
    </source>
</evidence>
<feature type="transmembrane region" description="Helical" evidence="11">
    <location>
        <begin position="217"/>
        <end position="238"/>
    </location>
</feature>
<dbReference type="EMBL" id="CDMY01000077">
    <property type="protein sequence ID" value="CEL92456.1"/>
    <property type="molecule type" value="Genomic_DNA"/>
</dbReference>
<evidence type="ECO:0000256" key="5">
    <source>
        <dbReference type="ARBA" id="ARBA00022737"/>
    </source>
</evidence>
<dbReference type="InterPro" id="IPR018108">
    <property type="entry name" value="MCP_transmembrane"/>
</dbReference>
<feature type="repeat" description="Solcar" evidence="8">
    <location>
        <begin position="144"/>
        <end position="245"/>
    </location>
</feature>
<dbReference type="Pfam" id="PF00153">
    <property type="entry name" value="Mito_carr"/>
    <property type="match status" value="3"/>
</dbReference>
<dbReference type="STRING" id="1169540.A0A0G4E957"/>
<keyword evidence="13" id="KW-1185">Reference proteome</keyword>
<feature type="repeat" description="Solcar" evidence="8">
    <location>
        <begin position="263"/>
        <end position="399"/>
    </location>
</feature>
<dbReference type="InterPro" id="IPR023395">
    <property type="entry name" value="MCP_dom_sf"/>
</dbReference>